<dbReference type="AlphaFoldDB" id="A0A2I1PC52"/>
<dbReference type="Proteomes" id="UP000234206">
    <property type="component" value="Unassembled WGS sequence"/>
</dbReference>
<dbReference type="SUPFAM" id="SSF55811">
    <property type="entry name" value="Nudix"/>
    <property type="match status" value="1"/>
</dbReference>
<keyword evidence="4 8" id="KW-0378">Hydrolase</keyword>
<dbReference type="GO" id="GO:0046872">
    <property type="term" value="F:metal ion binding"/>
    <property type="evidence" value="ECO:0007669"/>
    <property type="project" value="UniProtKB-KW"/>
</dbReference>
<comment type="cofactor">
    <cofactor evidence="1">
        <name>Mn(2+)</name>
        <dbReference type="ChEBI" id="CHEBI:29035"/>
    </cofactor>
</comment>
<dbReference type="CDD" id="cd18870">
    <property type="entry name" value="NUDIX_AcylCoAdiphos_Nudt19"/>
    <property type="match status" value="1"/>
</dbReference>
<dbReference type="InterPro" id="IPR039121">
    <property type="entry name" value="NUDT19"/>
</dbReference>
<evidence type="ECO:0000256" key="3">
    <source>
        <dbReference type="ARBA" id="ARBA00022723"/>
    </source>
</evidence>
<name>A0A2I1PC52_9MICO</name>
<dbReference type="InterPro" id="IPR000086">
    <property type="entry name" value="NUDIX_hydrolase_dom"/>
</dbReference>
<gene>
    <name evidence="8" type="ORF">CYJ76_03970</name>
</gene>
<evidence type="ECO:0000313" key="8">
    <source>
        <dbReference type="EMBL" id="PKZ42207.1"/>
    </source>
</evidence>
<dbReference type="Gene3D" id="3.90.79.10">
    <property type="entry name" value="Nucleoside Triphosphate Pyrophosphohydrolase"/>
    <property type="match status" value="1"/>
</dbReference>
<dbReference type="RefSeq" id="WP_101849308.1">
    <property type="nucleotide sequence ID" value="NZ_PKIZ01000005.1"/>
</dbReference>
<evidence type="ECO:0000313" key="9">
    <source>
        <dbReference type="Proteomes" id="UP000234206"/>
    </source>
</evidence>
<keyword evidence="9" id="KW-1185">Reference proteome</keyword>
<dbReference type="PANTHER" id="PTHR12318">
    <property type="entry name" value="TESTOSTERONE-REGULATED PROTEIN RP2"/>
    <property type="match status" value="1"/>
</dbReference>
<feature type="domain" description="Nudix hydrolase" evidence="7">
    <location>
        <begin position="34"/>
        <end position="241"/>
    </location>
</feature>
<keyword evidence="3" id="KW-0479">Metal-binding</keyword>
<evidence type="ECO:0000256" key="5">
    <source>
        <dbReference type="ARBA" id="ARBA00022842"/>
    </source>
</evidence>
<accession>A0A2I1PC52</accession>
<protein>
    <submittedName>
        <fullName evidence="8">NUDIX hydrolase</fullName>
    </submittedName>
</protein>
<evidence type="ECO:0000256" key="4">
    <source>
        <dbReference type="ARBA" id="ARBA00022801"/>
    </source>
</evidence>
<dbReference type="GO" id="GO:0016818">
    <property type="term" value="F:hydrolase activity, acting on acid anhydrides, in phosphorus-containing anhydrides"/>
    <property type="evidence" value="ECO:0007669"/>
    <property type="project" value="InterPro"/>
</dbReference>
<evidence type="ECO:0000256" key="6">
    <source>
        <dbReference type="ARBA" id="ARBA00023211"/>
    </source>
</evidence>
<keyword evidence="5" id="KW-0460">Magnesium</keyword>
<keyword evidence="6" id="KW-0464">Manganese</keyword>
<evidence type="ECO:0000259" key="7">
    <source>
        <dbReference type="PROSITE" id="PS51462"/>
    </source>
</evidence>
<evidence type="ECO:0000256" key="2">
    <source>
        <dbReference type="ARBA" id="ARBA00001946"/>
    </source>
</evidence>
<dbReference type="OrthoDB" id="7183442at2"/>
<dbReference type="EMBL" id="PKIZ01000005">
    <property type="protein sequence ID" value="PKZ42207.1"/>
    <property type="molecule type" value="Genomic_DNA"/>
</dbReference>
<proteinExistence type="predicted"/>
<dbReference type="InterPro" id="IPR015797">
    <property type="entry name" value="NUDIX_hydrolase-like_dom_sf"/>
</dbReference>
<dbReference type="PROSITE" id="PS51462">
    <property type="entry name" value="NUDIX"/>
    <property type="match status" value="1"/>
</dbReference>
<comment type="cofactor">
    <cofactor evidence="2">
        <name>Mg(2+)</name>
        <dbReference type="ChEBI" id="CHEBI:18420"/>
    </cofactor>
</comment>
<dbReference type="PANTHER" id="PTHR12318:SF0">
    <property type="entry name" value="ACYL-COENZYME A DIPHOSPHATASE NUDT19"/>
    <property type="match status" value="1"/>
</dbReference>
<sequence length="290" mass="31139">MTTPHRDFPMPPALVPAVRAWLDTPEADRPAPVAPRAAATVMVVRDGAQGVEVFMQTRAASMAFAPGMMVFPGGGVDPRDEVTDAAWSGPTPQEWSARMPGTTPASAQQLVLAAAREVFEETGVLLAAHPDGRPVSEAEASAPAAVEGRRRVEAREVAFSDLLTELGLTVRTECLSVRDHWTTPECEPRRYDTWFFAARIPEGQEPDDGTSEAVSASWERPAAVLERAAGDAGLMLPPTIAALEDLRAAGSAAEVLADRHEVPEVMPWPEEVPVGPDAPDGLVMRTPWRR</sequence>
<reference evidence="8 9" key="1">
    <citation type="submission" date="2017-12" db="EMBL/GenBank/DDBJ databases">
        <title>Phylogenetic diversity of female urinary microbiome.</title>
        <authorList>
            <person name="Thomas-White K."/>
            <person name="Wolfe A.J."/>
        </authorList>
    </citation>
    <scope>NUCLEOTIDE SEQUENCE [LARGE SCALE GENOMIC DNA]</scope>
    <source>
        <strain evidence="8 9">UMB1298</strain>
    </source>
</reference>
<evidence type="ECO:0000256" key="1">
    <source>
        <dbReference type="ARBA" id="ARBA00001936"/>
    </source>
</evidence>
<organism evidence="8 9">
    <name type="scientific">Kytococcus schroeteri</name>
    <dbReference type="NCBI Taxonomy" id="138300"/>
    <lineage>
        <taxon>Bacteria</taxon>
        <taxon>Bacillati</taxon>
        <taxon>Actinomycetota</taxon>
        <taxon>Actinomycetes</taxon>
        <taxon>Micrococcales</taxon>
        <taxon>Kytococcaceae</taxon>
        <taxon>Kytococcus</taxon>
    </lineage>
</organism>
<comment type="caution">
    <text evidence="8">The sequence shown here is derived from an EMBL/GenBank/DDBJ whole genome shotgun (WGS) entry which is preliminary data.</text>
</comment>